<dbReference type="Pfam" id="PF00538">
    <property type="entry name" value="Linker_histone"/>
    <property type="match status" value="1"/>
</dbReference>
<dbReference type="PRINTS" id="PR00929">
    <property type="entry name" value="ATHOOK"/>
</dbReference>
<feature type="compositionally biased region" description="Polar residues" evidence="4">
    <location>
        <begin position="743"/>
        <end position="753"/>
    </location>
</feature>
<dbReference type="PROSITE" id="PS51504">
    <property type="entry name" value="H15"/>
    <property type="match status" value="1"/>
</dbReference>
<evidence type="ECO:0000256" key="4">
    <source>
        <dbReference type="SAM" id="MobiDB-lite"/>
    </source>
</evidence>
<protein>
    <recommendedName>
        <fullName evidence="5">H15 domain-containing protein</fullName>
    </recommendedName>
</protein>
<feature type="region of interest" description="Disordered" evidence="4">
    <location>
        <begin position="599"/>
        <end position="814"/>
    </location>
</feature>
<dbReference type="PANTHER" id="PTHR11467">
    <property type="entry name" value="HISTONE H1"/>
    <property type="match status" value="1"/>
</dbReference>
<feature type="compositionally biased region" description="Basic and acidic residues" evidence="4">
    <location>
        <begin position="646"/>
        <end position="663"/>
    </location>
</feature>
<dbReference type="SUPFAM" id="SSF46785">
    <property type="entry name" value="Winged helix' DNA-binding domain"/>
    <property type="match status" value="1"/>
</dbReference>
<feature type="region of interest" description="Disordered" evidence="4">
    <location>
        <begin position="1"/>
        <end position="26"/>
    </location>
</feature>
<dbReference type="Gene3D" id="1.10.10.10">
    <property type="entry name" value="Winged helix-like DNA-binding domain superfamily/Winged helix DNA-binding domain"/>
    <property type="match status" value="1"/>
</dbReference>
<evidence type="ECO:0000256" key="2">
    <source>
        <dbReference type="ARBA" id="ARBA00023125"/>
    </source>
</evidence>
<name>A0ABP0XWL8_9ROSI</name>
<proteinExistence type="predicted"/>
<keyword evidence="7" id="KW-1185">Reference proteome</keyword>
<feature type="region of interest" description="Disordered" evidence="4">
    <location>
        <begin position="293"/>
        <end position="313"/>
    </location>
</feature>
<organism evidence="6 7">
    <name type="scientific">Citrullus colocynthis</name>
    <name type="common">colocynth</name>
    <dbReference type="NCBI Taxonomy" id="252529"/>
    <lineage>
        <taxon>Eukaryota</taxon>
        <taxon>Viridiplantae</taxon>
        <taxon>Streptophyta</taxon>
        <taxon>Embryophyta</taxon>
        <taxon>Tracheophyta</taxon>
        <taxon>Spermatophyta</taxon>
        <taxon>Magnoliopsida</taxon>
        <taxon>eudicotyledons</taxon>
        <taxon>Gunneridae</taxon>
        <taxon>Pentapetalae</taxon>
        <taxon>rosids</taxon>
        <taxon>fabids</taxon>
        <taxon>Cucurbitales</taxon>
        <taxon>Cucurbitaceae</taxon>
        <taxon>Benincaseae</taxon>
        <taxon>Citrullus</taxon>
    </lineage>
</organism>
<evidence type="ECO:0000259" key="5">
    <source>
        <dbReference type="PROSITE" id="PS51504"/>
    </source>
</evidence>
<dbReference type="Proteomes" id="UP001642487">
    <property type="component" value="Chromosome 10"/>
</dbReference>
<feature type="compositionally biased region" description="Polar residues" evidence="4">
    <location>
        <begin position="782"/>
        <end position="791"/>
    </location>
</feature>
<sequence length="814" mass="91230">MENSQPQLSSIRPLPENLSSPSYMTSHSDHRHSLVAGRFRDALFSALAAKYSTNGSGHSLSFHSEQFKSVIDCRLYENFPSFQTPTHLPYASMIQRAIVEVGGEDGLSEESISEFIVNEYEDLPWAHPAFLRRHLGKLCESGELVKSNCGRYNFKVEGKGVKRKKRRRKSAGRSRRREVESADEIEEDFDRKKRSKKLMTIGPGAEEVVTSKGTEEQSALLREVIVGAEGVDHAQGGQVVLDELEEVQEDEMIDKQHGEKIKHKYGRKVFDRKKQLRNLVIIGLRAPVASKEIERQRGSMGEEVHEAEEGERGGQIQVLGEANEVQADVMIHQPCEKEVKSRDGVQDFDGKKQSQNVAAANLGAQETLTMTGNEEKCGSSREEIGGAKERGYDQDRQVIMIYELKEVGKVGMINDHHEVEVNSRDRVEDFGGRKQSQDLMVVGLHAKEALTTKGTEDQCSSLRTKVDGAEGNRAQADQTEVLGKFKEVQEVEMIDKHHEDERLGEMMEEPIERAFMESKEGKSPGEEATLEFFDAVSNHSNAEENGVIDDAECCKKLLEENENFEFFDTRSDHGYDGAKEIIGAQSSKGTILGEVSNKQNKLEEQQLSKMSDDQTRIRKGHEAEDRLSKEHPQVRWPSEITGTVPKHSEQEMPRTSESDKNENSEALLPADIICGPSHPRGHLGRGRPQKLKVHETLATSFSSSAQDGDPDIGDGTHHIGQQRLKLPRGRGRGRGKPRIVRQDQISVSETLSPSKHLHHQQSPEKRRGRPPKQKFDEDTVSKDFSTSLENGQQEHKGRGTGRPSRGRKQKKGII</sequence>
<accession>A0ABP0XWL8</accession>
<feature type="domain" description="H15" evidence="5">
    <location>
        <begin position="86"/>
        <end position="165"/>
    </location>
</feature>
<feature type="compositionally biased region" description="Basic residues" evidence="4">
    <location>
        <begin position="804"/>
        <end position="814"/>
    </location>
</feature>
<feature type="region of interest" description="Disordered" evidence="4">
    <location>
        <begin position="163"/>
        <end position="186"/>
    </location>
</feature>
<evidence type="ECO:0000256" key="3">
    <source>
        <dbReference type="ARBA" id="ARBA00023242"/>
    </source>
</evidence>
<dbReference type="InterPro" id="IPR017956">
    <property type="entry name" value="AT_hook_DNA-bd_motif"/>
</dbReference>
<feature type="compositionally biased region" description="Polar residues" evidence="4">
    <location>
        <begin position="697"/>
        <end position="706"/>
    </location>
</feature>
<dbReference type="SMART" id="SM00526">
    <property type="entry name" value="H15"/>
    <property type="match status" value="1"/>
</dbReference>
<evidence type="ECO:0000313" key="7">
    <source>
        <dbReference type="Proteomes" id="UP001642487"/>
    </source>
</evidence>
<dbReference type="PANTHER" id="PTHR11467:SF109">
    <property type="entry name" value="H15 DOMAIN-CONTAINING PROTEIN"/>
    <property type="match status" value="1"/>
</dbReference>
<feature type="compositionally biased region" description="Polar residues" evidence="4">
    <location>
        <begin position="1"/>
        <end position="10"/>
    </location>
</feature>
<evidence type="ECO:0000313" key="6">
    <source>
        <dbReference type="EMBL" id="CAK9311316.1"/>
    </source>
</evidence>
<dbReference type="InterPro" id="IPR036388">
    <property type="entry name" value="WH-like_DNA-bd_sf"/>
</dbReference>
<feature type="compositionally biased region" description="Basic and acidic residues" evidence="4">
    <location>
        <begin position="293"/>
        <end position="304"/>
    </location>
</feature>
<feature type="compositionally biased region" description="Basic residues" evidence="4">
    <location>
        <begin position="163"/>
        <end position="176"/>
    </location>
</feature>
<feature type="compositionally biased region" description="Basic and acidic residues" evidence="4">
    <location>
        <begin position="600"/>
        <end position="633"/>
    </location>
</feature>
<keyword evidence="2" id="KW-0238">DNA-binding</keyword>
<gene>
    <name evidence="6" type="ORF">CITCOLO1_LOCUS2971</name>
</gene>
<dbReference type="EMBL" id="OZ021744">
    <property type="protein sequence ID" value="CAK9311316.1"/>
    <property type="molecule type" value="Genomic_DNA"/>
</dbReference>
<feature type="compositionally biased region" description="Basic residues" evidence="4">
    <location>
        <begin position="725"/>
        <end position="739"/>
    </location>
</feature>
<dbReference type="InterPro" id="IPR005818">
    <property type="entry name" value="Histone_H1/H5_H15"/>
</dbReference>
<keyword evidence="3" id="KW-0539">Nucleus</keyword>
<feature type="compositionally biased region" description="Basic residues" evidence="4">
    <location>
        <begin position="679"/>
        <end position="691"/>
    </location>
</feature>
<comment type="subcellular location">
    <subcellularLocation>
        <location evidence="1">Nucleus</location>
    </subcellularLocation>
</comment>
<feature type="compositionally biased region" description="Polar residues" evidence="4">
    <location>
        <begin position="17"/>
        <end position="26"/>
    </location>
</feature>
<reference evidence="6 7" key="1">
    <citation type="submission" date="2024-03" db="EMBL/GenBank/DDBJ databases">
        <authorList>
            <person name="Gkanogiannis A."/>
            <person name="Becerra Lopez-Lavalle L."/>
        </authorList>
    </citation>
    <scope>NUCLEOTIDE SEQUENCE [LARGE SCALE GENOMIC DNA]</scope>
</reference>
<dbReference type="InterPro" id="IPR036390">
    <property type="entry name" value="WH_DNA-bd_sf"/>
</dbReference>
<evidence type="ECO:0000256" key="1">
    <source>
        <dbReference type="ARBA" id="ARBA00004123"/>
    </source>
</evidence>